<dbReference type="Pfam" id="PF02321">
    <property type="entry name" value="OEP"/>
    <property type="match status" value="1"/>
</dbReference>
<dbReference type="AlphaFoldDB" id="A0A4D7C7U3"/>
<evidence type="ECO:0000256" key="1">
    <source>
        <dbReference type="ARBA" id="ARBA00007613"/>
    </source>
</evidence>
<dbReference type="EMBL" id="CP039704">
    <property type="protein sequence ID" value="QCI80220.1"/>
    <property type="molecule type" value="Genomic_DNA"/>
</dbReference>
<keyword evidence="3" id="KW-1185">Reference proteome</keyword>
<accession>A0A4D7C7U3</accession>
<dbReference type="PANTHER" id="PTHR30203:SF25">
    <property type="entry name" value="OUTER MEMBRANE PROTEIN-RELATED"/>
    <property type="match status" value="1"/>
</dbReference>
<protein>
    <submittedName>
        <fullName evidence="2">TolC family protein</fullName>
    </submittedName>
</protein>
<sequence>MAVPRSICSGMSTSPVPVVRDVWRRFRTPRRQVLTWRRQALRTRRRGSALYRLGGSRASGCDCTGHRRFAVGRPRFGEKPRKAGLASGLDPAQADAALARAKALVPSYKGVARSSALALEALLGLNPGGLSDLLSSQIPIPLGAAAPTLSAPLTVVASRPDLKAAELRLAATGYTVTAAQRDRWPKLSLSGIVGAQTYAPESLFAGPGLVRSAAAEFTAPLFNFGRTRAAINAAKAQQAIAAETYAQAVVDALSEVERALNELGAAQGESETLAKAVAAAAQETALARSRYTAGLSPLLNVLTAEQGLLDAQSRLASAQARTGNALIALNTAMGRGV</sequence>
<dbReference type="GO" id="GO:0015562">
    <property type="term" value="F:efflux transmembrane transporter activity"/>
    <property type="evidence" value="ECO:0007669"/>
    <property type="project" value="InterPro"/>
</dbReference>
<organism evidence="2 3">
    <name type="scientific">Hankyongella ginsenosidimutans</name>
    <dbReference type="NCBI Taxonomy" id="1763828"/>
    <lineage>
        <taxon>Bacteria</taxon>
        <taxon>Pseudomonadati</taxon>
        <taxon>Pseudomonadota</taxon>
        <taxon>Alphaproteobacteria</taxon>
        <taxon>Sphingomonadales</taxon>
        <taxon>Sphingomonadaceae</taxon>
        <taxon>Hankyongella</taxon>
    </lineage>
</organism>
<dbReference type="PANTHER" id="PTHR30203">
    <property type="entry name" value="OUTER MEMBRANE CATION EFFLUX PROTEIN"/>
    <property type="match status" value="1"/>
</dbReference>
<proteinExistence type="inferred from homology"/>
<dbReference type="Gene3D" id="2.20.200.10">
    <property type="entry name" value="Outer membrane efflux proteins (OEP)"/>
    <property type="match status" value="1"/>
</dbReference>
<comment type="similarity">
    <text evidence="1">Belongs to the outer membrane factor (OMF) (TC 1.B.17) family.</text>
</comment>
<dbReference type="KEGG" id="hgn:E6W36_14020"/>
<dbReference type="Proteomes" id="UP000298714">
    <property type="component" value="Chromosome"/>
</dbReference>
<dbReference type="InterPro" id="IPR010131">
    <property type="entry name" value="MdtP/NodT-like"/>
</dbReference>
<dbReference type="Gene3D" id="1.20.1600.10">
    <property type="entry name" value="Outer membrane efflux proteins (OEP)"/>
    <property type="match status" value="1"/>
</dbReference>
<dbReference type="SUPFAM" id="SSF56954">
    <property type="entry name" value="Outer membrane efflux proteins (OEP)"/>
    <property type="match status" value="1"/>
</dbReference>
<evidence type="ECO:0000313" key="3">
    <source>
        <dbReference type="Proteomes" id="UP000298714"/>
    </source>
</evidence>
<gene>
    <name evidence="2" type="ORF">E6W36_14020</name>
</gene>
<evidence type="ECO:0000313" key="2">
    <source>
        <dbReference type="EMBL" id="QCI80220.1"/>
    </source>
</evidence>
<reference evidence="3" key="1">
    <citation type="submission" date="2019-04" db="EMBL/GenBank/DDBJ databases">
        <title>Complete genome sequence of Sphingomonas sp. W1-2-3.</title>
        <authorList>
            <person name="Im W.T."/>
        </authorList>
    </citation>
    <scope>NUCLEOTIDE SEQUENCE [LARGE SCALE GENOMIC DNA]</scope>
    <source>
        <strain evidence="3">W1-2-3</strain>
    </source>
</reference>
<name>A0A4D7C7U3_9SPHN</name>
<dbReference type="InterPro" id="IPR003423">
    <property type="entry name" value="OMP_efflux"/>
</dbReference>